<protein>
    <submittedName>
        <fullName evidence="1">Uncharacterized protein</fullName>
    </submittedName>
</protein>
<proteinExistence type="predicted"/>
<sequence length="162" mass="16110">MPDRVNLHHEELLSVLQDILRALKQQSTYLQNGGNLWFSGDASAAIGVSGALGGISVLHDFVGSVAAVANVSGDMLSTRDSGMSAAIGSASGGINIAKDLQAAAAAVGGASGILVYVYRVSGTVAAVSTVSGAITVTNKNLAGSVSAVSLVPTVQLFINGIA</sequence>
<dbReference type="EMBL" id="LAZR01000393">
    <property type="protein sequence ID" value="KKN70973.1"/>
    <property type="molecule type" value="Genomic_DNA"/>
</dbReference>
<dbReference type="AlphaFoldDB" id="A0A0F9VYZ4"/>
<accession>A0A0F9VYZ4</accession>
<evidence type="ECO:0000313" key="1">
    <source>
        <dbReference type="EMBL" id="KKN70973.1"/>
    </source>
</evidence>
<gene>
    <name evidence="1" type="ORF">LCGC14_0425750</name>
</gene>
<name>A0A0F9VYZ4_9ZZZZ</name>
<comment type="caution">
    <text evidence="1">The sequence shown here is derived from an EMBL/GenBank/DDBJ whole genome shotgun (WGS) entry which is preliminary data.</text>
</comment>
<reference evidence="1" key="1">
    <citation type="journal article" date="2015" name="Nature">
        <title>Complex archaea that bridge the gap between prokaryotes and eukaryotes.</title>
        <authorList>
            <person name="Spang A."/>
            <person name="Saw J.H."/>
            <person name="Jorgensen S.L."/>
            <person name="Zaremba-Niedzwiedzka K."/>
            <person name="Martijn J."/>
            <person name="Lind A.E."/>
            <person name="van Eijk R."/>
            <person name="Schleper C."/>
            <person name="Guy L."/>
            <person name="Ettema T.J."/>
        </authorList>
    </citation>
    <scope>NUCLEOTIDE SEQUENCE</scope>
</reference>
<organism evidence="1">
    <name type="scientific">marine sediment metagenome</name>
    <dbReference type="NCBI Taxonomy" id="412755"/>
    <lineage>
        <taxon>unclassified sequences</taxon>
        <taxon>metagenomes</taxon>
        <taxon>ecological metagenomes</taxon>
    </lineage>
</organism>